<feature type="chain" id="PRO_5045359478" evidence="1">
    <location>
        <begin position="17"/>
        <end position="84"/>
    </location>
</feature>
<name>A0ABR3TJA7_9PEZI</name>
<dbReference type="EMBL" id="JAKEKT020000061">
    <property type="protein sequence ID" value="KAL1639612.1"/>
    <property type="molecule type" value="Genomic_DNA"/>
</dbReference>
<gene>
    <name evidence="2" type="ORF">SLS58_007812</name>
</gene>
<evidence type="ECO:0000256" key="1">
    <source>
        <dbReference type="SAM" id="SignalP"/>
    </source>
</evidence>
<evidence type="ECO:0000313" key="2">
    <source>
        <dbReference type="EMBL" id="KAL1639612.1"/>
    </source>
</evidence>
<keyword evidence="3" id="KW-1185">Reference proteome</keyword>
<comment type="caution">
    <text evidence="2">The sequence shown here is derived from an EMBL/GenBank/DDBJ whole genome shotgun (WGS) entry which is preliminary data.</text>
</comment>
<reference evidence="2 3" key="1">
    <citation type="journal article" date="2023" name="Plant Dis.">
        <title>First Report of Diplodia intermedia Causing Canker and Dieback Diseases on Apple Trees in Canada.</title>
        <authorList>
            <person name="Ellouze W."/>
            <person name="Ilyukhin E."/>
            <person name="Sulman M."/>
            <person name="Ali S."/>
        </authorList>
    </citation>
    <scope>NUCLEOTIDE SEQUENCE [LARGE SCALE GENOMIC DNA]</scope>
    <source>
        <strain evidence="2 3">M45-28</strain>
    </source>
</reference>
<feature type="signal peptide" evidence="1">
    <location>
        <begin position="1"/>
        <end position="16"/>
    </location>
</feature>
<proteinExistence type="predicted"/>
<keyword evidence="1" id="KW-0732">Signal</keyword>
<evidence type="ECO:0000313" key="3">
    <source>
        <dbReference type="Proteomes" id="UP001521184"/>
    </source>
</evidence>
<accession>A0ABR3TJA7</accession>
<organism evidence="2 3">
    <name type="scientific">Diplodia intermedia</name>
    <dbReference type="NCBI Taxonomy" id="856260"/>
    <lineage>
        <taxon>Eukaryota</taxon>
        <taxon>Fungi</taxon>
        <taxon>Dikarya</taxon>
        <taxon>Ascomycota</taxon>
        <taxon>Pezizomycotina</taxon>
        <taxon>Dothideomycetes</taxon>
        <taxon>Dothideomycetes incertae sedis</taxon>
        <taxon>Botryosphaeriales</taxon>
        <taxon>Botryosphaeriaceae</taxon>
        <taxon>Diplodia</taxon>
    </lineage>
</organism>
<protein>
    <submittedName>
        <fullName evidence="2">Uncharacterized protein</fullName>
    </submittedName>
</protein>
<dbReference type="Proteomes" id="UP001521184">
    <property type="component" value="Unassembled WGS sequence"/>
</dbReference>
<sequence>MHAFTTLLLVAAGAFAAPAPVPQTYNECELVLTTIPATTCPLQPANGSIGEYCDAIGKSFRNWSWGDYEDQPQDCYAVCCYISS</sequence>